<feature type="domain" description="Beta-glucuronidase C-terminal" evidence="6">
    <location>
        <begin position="480"/>
        <end position="577"/>
    </location>
</feature>
<keyword evidence="1" id="KW-0378">Hydrolase</keyword>
<evidence type="ECO:0000256" key="3">
    <source>
        <dbReference type="SAM" id="MobiDB-lite"/>
    </source>
</evidence>
<dbReference type="OrthoDB" id="2796951at2759"/>
<keyword evidence="4" id="KW-0812">Transmembrane</keyword>
<name>A0A1Y2ALK2_9TREE</name>
<dbReference type="Gene3D" id="3.20.20.80">
    <property type="entry name" value="Glycosidases"/>
    <property type="match status" value="1"/>
</dbReference>
<proteinExistence type="predicted"/>
<evidence type="ECO:0000313" key="7">
    <source>
        <dbReference type="EMBL" id="ORY23372.1"/>
    </source>
</evidence>
<comment type="caution">
    <text evidence="7">The sequence shown here is derived from an EMBL/GenBank/DDBJ whole genome shotgun (WGS) entry which is preliminary data.</text>
</comment>
<evidence type="ECO:0000256" key="4">
    <source>
        <dbReference type="SAM" id="Phobius"/>
    </source>
</evidence>
<dbReference type="EMBL" id="MCFC01000080">
    <property type="protein sequence ID" value="ORY23372.1"/>
    <property type="molecule type" value="Genomic_DNA"/>
</dbReference>
<dbReference type="Proteomes" id="UP000193986">
    <property type="component" value="Unassembled WGS sequence"/>
</dbReference>
<keyword evidence="4" id="KW-0472">Membrane</keyword>
<accession>A0A1Y2ALK2</accession>
<dbReference type="Gene3D" id="2.60.40.1180">
    <property type="entry name" value="Golgi alpha-mannosidase II"/>
    <property type="match status" value="1"/>
</dbReference>
<sequence length="668" mass="70775">MRRSPPTKFFLAAFSLILPSVLGVTVYSVPTETTTATPTTSLAAGATWTGLAAYDPTRLTPPAAPSPPVTSAAITPPADGPSVWDSGYQLSIKQSGNFFGFSLELSVASSVLGKNSNSSSSSDQAGNIKPQLLNYLNNLRDRAKIGPYMRVGGNSQETSSLFAGGFGPNVTDNLQKVTDSSGSAIEYTLDLFYAMANITNLVGTQWMFGLSFNESEVENPTGNPPLAAHYAQQILGPHLIGFGLANEPDLYVDHNERPSGWTLTNYLDEFYNTTSDIITQGGLTNPEIFLGPSVCCSEVGFDMSDILGAGWLTTNLEKLSAVTVQRYLTNNCGIGGYISAQDIFYQFLNHTGPSYLTGLYTDATATVVAAGKEMIMLEMNTASCSGFPGLSDSFGAAMWLADWALAMAYGNFSAAMMHIGGTNAYYNPFTAPPWNATDPDLWVTGSPYFSTLLLAEALGSSNVSQVVDISGQTDIYHPVYAIYENDVLTRMVLFNYVSDTTGASTWSPTITTTASSVYVRYLTAVDVAEQYNITWAGQNMGPAYESDGRLYGDVETSTIQCTNGQCTVPVAAPQIALVFFSDQALQDSSVDTNATTTFTSTATSTSGTQTSVNPSVVQTSNGQNGPVDTSGSNSKGSANGAQPQRQRAPMIGIGAGTIIIGVLLAMIM</sequence>
<dbReference type="STRING" id="71784.A0A1Y2ALK2"/>
<dbReference type="PROSITE" id="PS00659">
    <property type="entry name" value="GLYCOSYL_HYDROL_F5"/>
    <property type="match status" value="1"/>
</dbReference>
<dbReference type="AlphaFoldDB" id="A0A1Y2ALK2"/>
<dbReference type="PANTHER" id="PTHR36183:SF2">
    <property type="entry name" value="BETA-GLUCURONIDASE C-TERMINAL DOMAIN-CONTAINING PROTEIN"/>
    <property type="match status" value="1"/>
</dbReference>
<dbReference type="Pfam" id="PF16862">
    <property type="entry name" value="Glyco_hydro_79C"/>
    <property type="match status" value="1"/>
</dbReference>
<dbReference type="InterPro" id="IPR052974">
    <property type="entry name" value="GH79_Enzymes"/>
</dbReference>
<feature type="region of interest" description="Disordered" evidence="3">
    <location>
        <begin position="599"/>
        <end position="648"/>
    </location>
</feature>
<dbReference type="InterPro" id="IPR013780">
    <property type="entry name" value="Glyco_hydro_b"/>
</dbReference>
<reference evidence="7 8" key="1">
    <citation type="submission" date="2016-07" db="EMBL/GenBank/DDBJ databases">
        <title>Pervasive Adenine N6-methylation of Active Genes in Fungi.</title>
        <authorList>
            <consortium name="DOE Joint Genome Institute"/>
            <person name="Mondo S.J."/>
            <person name="Dannebaum R.O."/>
            <person name="Kuo R.C."/>
            <person name="Labutti K."/>
            <person name="Haridas S."/>
            <person name="Kuo A."/>
            <person name="Salamov A."/>
            <person name="Ahrendt S.R."/>
            <person name="Lipzen A."/>
            <person name="Sullivan W."/>
            <person name="Andreopoulos W.B."/>
            <person name="Clum A."/>
            <person name="Lindquist E."/>
            <person name="Daum C."/>
            <person name="Ramamoorthy G.K."/>
            <person name="Gryganskyi A."/>
            <person name="Culley D."/>
            <person name="Magnuson J.K."/>
            <person name="James T.Y."/>
            <person name="O'Malley M.A."/>
            <person name="Stajich J.E."/>
            <person name="Spatafora J.W."/>
            <person name="Visel A."/>
            <person name="Grigoriev I.V."/>
        </authorList>
    </citation>
    <scope>NUCLEOTIDE SEQUENCE [LARGE SCALE GENOMIC DNA]</scope>
    <source>
        <strain evidence="7 8">68-887.2</strain>
    </source>
</reference>
<dbReference type="InterPro" id="IPR018087">
    <property type="entry name" value="Glyco_hydro_5_CS"/>
</dbReference>
<keyword evidence="5" id="KW-0732">Signal</keyword>
<feature type="compositionally biased region" description="Low complexity" evidence="3">
    <location>
        <begin position="599"/>
        <end position="611"/>
    </location>
</feature>
<dbReference type="InterPro" id="IPR017853">
    <property type="entry name" value="GH"/>
</dbReference>
<feature type="chain" id="PRO_5012869809" description="Beta-glucuronidase C-terminal domain-containing protein" evidence="5">
    <location>
        <begin position="24"/>
        <end position="668"/>
    </location>
</feature>
<protein>
    <recommendedName>
        <fullName evidence="6">Beta-glucuronidase C-terminal domain-containing protein</fullName>
    </recommendedName>
</protein>
<evidence type="ECO:0000256" key="5">
    <source>
        <dbReference type="SAM" id="SignalP"/>
    </source>
</evidence>
<dbReference type="PANTHER" id="PTHR36183">
    <property type="entry name" value="BETA-GLUCURONIDASE"/>
    <property type="match status" value="1"/>
</dbReference>
<feature type="compositionally biased region" description="Low complexity" evidence="3">
    <location>
        <begin position="630"/>
        <end position="641"/>
    </location>
</feature>
<keyword evidence="4" id="KW-1133">Transmembrane helix</keyword>
<dbReference type="InterPro" id="IPR031728">
    <property type="entry name" value="GlcAase_C"/>
</dbReference>
<feature type="transmembrane region" description="Helical" evidence="4">
    <location>
        <begin position="648"/>
        <end position="667"/>
    </location>
</feature>
<dbReference type="GO" id="GO:0004553">
    <property type="term" value="F:hydrolase activity, hydrolyzing O-glycosyl compounds"/>
    <property type="evidence" value="ECO:0007669"/>
    <property type="project" value="InterPro"/>
</dbReference>
<keyword evidence="8" id="KW-1185">Reference proteome</keyword>
<dbReference type="SUPFAM" id="SSF51445">
    <property type="entry name" value="(Trans)glycosidases"/>
    <property type="match status" value="1"/>
</dbReference>
<evidence type="ECO:0000256" key="1">
    <source>
        <dbReference type="ARBA" id="ARBA00022801"/>
    </source>
</evidence>
<keyword evidence="2" id="KW-0326">Glycosidase</keyword>
<gene>
    <name evidence="7" type="ORF">BCR39DRAFT_507851</name>
</gene>
<dbReference type="InParanoid" id="A0A1Y2ALK2"/>
<feature type="compositionally biased region" description="Polar residues" evidence="3">
    <location>
        <begin position="612"/>
        <end position="629"/>
    </location>
</feature>
<dbReference type="GO" id="GO:0005975">
    <property type="term" value="P:carbohydrate metabolic process"/>
    <property type="evidence" value="ECO:0007669"/>
    <property type="project" value="InterPro"/>
</dbReference>
<evidence type="ECO:0000256" key="2">
    <source>
        <dbReference type="ARBA" id="ARBA00023295"/>
    </source>
</evidence>
<organism evidence="7 8">
    <name type="scientific">Naematelia encephala</name>
    <dbReference type="NCBI Taxonomy" id="71784"/>
    <lineage>
        <taxon>Eukaryota</taxon>
        <taxon>Fungi</taxon>
        <taxon>Dikarya</taxon>
        <taxon>Basidiomycota</taxon>
        <taxon>Agaricomycotina</taxon>
        <taxon>Tremellomycetes</taxon>
        <taxon>Tremellales</taxon>
        <taxon>Naemateliaceae</taxon>
        <taxon>Naematelia</taxon>
    </lineage>
</organism>
<evidence type="ECO:0000259" key="6">
    <source>
        <dbReference type="Pfam" id="PF16862"/>
    </source>
</evidence>
<evidence type="ECO:0000313" key="8">
    <source>
        <dbReference type="Proteomes" id="UP000193986"/>
    </source>
</evidence>
<feature type="signal peptide" evidence="5">
    <location>
        <begin position="1"/>
        <end position="23"/>
    </location>
</feature>